<evidence type="ECO:0000313" key="3">
    <source>
        <dbReference type="Proteomes" id="UP000460949"/>
    </source>
</evidence>
<accession>A0A845DMN7</accession>
<keyword evidence="1" id="KW-0472">Membrane</keyword>
<comment type="caution">
    <text evidence="2">The sequence shown here is derived from an EMBL/GenBank/DDBJ whole genome shotgun (WGS) entry which is preliminary data.</text>
</comment>
<protein>
    <submittedName>
        <fullName evidence="2">ATPase</fullName>
    </submittedName>
</protein>
<proteinExistence type="predicted"/>
<sequence length="99" mass="11549">MSFIIPGLISAIVIAVLSIRYKNKDKQDKGFKLNYFALSYRRKLVRTVTLAPVVIFSALILYYSSAFTTMAKMVFILVLLMVFVFQVIYNFYMWKKKEA</sequence>
<evidence type="ECO:0000256" key="1">
    <source>
        <dbReference type="SAM" id="Phobius"/>
    </source>
</evidence>
<evidence type="ECO:0000313" key="2">
    <source>
        <dbReference type="EMBL" id="MYL18623.1"/>
    </source>
</evidence>
<name>A0A845DMN7_9BACI</name>
<keyword evidence="1" id="KW-1133">Transmembrane helix</keyword>
<feature type="transmembrane region" description="Helical" evidence="1">
    <location>
        <begin position="70"/>
        <end position="92"/>
    </location>
</feature>
<feature type="transmembrane region" description="Helical" evidence="1">
    <location>
        <begin position="6"/>
        <end position="23"/>
    </location>
</feature>
<dbReference type="AlphaFoldDB" id="A0A845DMN7"/>
<organism evidence="2 3">
    <name type="scientific">Halobacillus litoralis</name>
    <dbReference type="NCBI Taxonomy" id="45668"/>
    <lineage>
        <taxon>Bacteria</taxon>
        <taxon>Bacillati</taxon>
        <taxon>Bacillota</taxon>
        <taxon>Bacilli</taxon>
        <taxon>Bacillales</taxon>
        <taxon>Bacillaceae</taxon>
        <taxon>Halobacillus</taxon>
    </lineage>
</organism>
<gene>
    <name evidence="2" type="ORF">GLW04_01905</name>
</gene>
<dbReference type="EMBL" id="WMET01000001">
    <property type="protein sequence ID" value="MYL18623.1"/>
    <property type="molecule type" value="Genomic_DNA"/>
</dbReference>
<dbReference type="RefSeq" id="WP_160835081.1">
    <property type="nucleotide sequence ID" value="NZ_WMET01000001.1"/>
</dbReference>
<feature type="transmembrane region" description="Helical" evidence="1">
    <location>
        <begin position="44"/>
        <end position="64"/>
    </location>
</feature>
<keyword evidence="1" id="KW-0812">Transmembrane</keyword>
<dbReference type="Proteomes" id="UP000460949">
    <property type="component" value="Unassembled WGS sequence"/>
</dbReference>
<reference evidence="2 3" key="1">
    <citation type="submission" date="2019-11" db="EMBL/GenBank/DDBJ databases">
        <title>Genome sequences of 17 halophilic strains isolated from different environments.</title>
        <authorList>
            <person name="Furrow R.E."/>
        </authorList>
    </citation>
    <scope>NUCLEOTIDE SEQUENCE [LARGE SCALE GENOMIC DNA]</scope>
    <source>
        <strain evidence="2 3">22511_23_Filter</strain>
    </source>
</reference>